<organism evidence="1 2">
    <name type="scientific">Tetracentron sinense</name>
    <name type="common">Spur-leaf</name>
    <dbReference type="NCBI Taxonomy" id="13715"/>
    <lineage>
        <taxon>Eukaryota</taxon>
        <taxon>Viridiplantae</taxon>
        <taxon>Streptophyta</taxon>
        <taxon>Embryophyta</taxon>
        <taxon>Tracheophyta</taxon>
        <taxon>Spermatophyta</taxon>
        <taxon>Magnoliopsida</taxon>
        <taxon>Trochodendrales</taxon>
        <taxon>Trochodendraceae</taxon>
        <taxon>Tetracentron</taxon>
    </lineage>
</organism>
<dbReference type="PANTHER" id="PTHR48221:SF2">
    <property type="entry name" value="ACYL-COA SYNTHETASE FAMILY PROTEIN"/>
    <property type="match status" value="1"/>
</dbReference>
<reference evidence="1 2" key="1">
    <citation type="submission" date="2020-04" db="EMBL/GenBank/DDBJ databases">
        <title>Plant Genome Project.</title>
        <authorList>
            <person name="Zhang R.-G."/>
        </authorList>
    </citation>
    <scope>NUCLEOTIDE SEQUENCE [LARGE SCALE GENOMIC DNA]</scope>
    <source>
        <strain evidence="1">YNK0</strain>
        <tissue evidence="1">Leaf</tissue>
    </source>
</reference>
<dbReference type="AlphaFoldDB" id="A0A835DF11"/>
<dbReference type="PANTHER" id="PTHR48221">
    <property type="entry name" value="ACYL-COA SYNTHETASE FAMILY PROTEIN"/>
    <property type="match status" value="1"/>
</dbReference>
<dbReference type="Proteomes" id="UP000655225">
    <property type="component" value="Unassembled WGS sequence"/>
</dbReference>
<proteinExistence type="predicted"/>
<protein>
    <submittedName>
        <fullName evidence="1">Uncharacterized protein</fullName>
    </submittedName>
</protein>
<evidence type="ECO:0000313" key="1">
    <source>
        <dbReference type="EMBL" id="KAF8400993.1"/>
    </source>
</evidence>
<accession>A0A835DF11</accession>
<dbReference type="EMBL" id="JABCRI010000009">
    <property type="protein sequence ID" value="KAF8400993.1"/>
    <property type="molecule type" value="Genomic_DNA"/>
</dbReference>
<dbReference type="OrthoDB" id="1917939at2759"/>
<name>A0A835DF11_TETSI</name>
<comment type="caution">
    <text evidence="1">The sequence shown here is derived from an EMBL/GenBank/DDBJ whole genome shotgun (WGS) entry which is preliminary data.</text>
</comment>
<evidence type="ECO:0000313" key="2">
    <source>
        <dbReference type="Proteomes" id="UP000655225"/>
    </source>
</evidence>
<gene>
    <name evidence="1" type="ORF">HHK36_014296</name>
</gene>
<keyword evidence="2" id="KW-1185">Reference proteome</keyword>
<sequence>MSCGTLTILNPPEASNSNFGAYSNIPRSRTVIRMMMSKLPEITDLFTKLASHLQSGIPHEEACEPAISSLNQSLNLNESSRVRVLDTALSLMCFKSPQVFDSVIEYLVKTIVSVLSSSISCKVLRFQRYEFLQIGSSICSYDCVELIEACNDVLGRLEGHGMLTPLLLCAVLRVAISASCYKSVFPIAPILNVKSVDRRHTAASKLRCLLPNEIAVKNHEIPLRLLLWYLDPLTLKHDILKILCETVQRPFLCLKKELHDRMDWHSVIICLVLSPTMFIEARALLHNWFLVTGLASVRELQVELVSSVLEILTRPMWWGISVEVGPKLPFSHAYFPGKHHLLGTLAGPLSCESFLCLVHLVSKPVSHARRHSDSTVRQSATKAGMIDHKSIWGMVMNFPDWFFFAAVLLFSGEKFLSGYTSGVVETDQTHYVDPRSAAARFLAWIMSPISEAHRDLLIDCLTRISESWTLKQRGSDTHNKDTAGCRRKLKKPKCRDKKDCPPPKEYDCQTMGLWLKEFQDSYLRYWNKTVDSCASTEAKSHVLSLQQNLLFRRIPLGILIGCCNYLDEEGCELLLHYAATGAILPSTETRNARLNNINQKSDGHDDDGDSIMWTEESNKRKEAVAGACLVLDLLDVVENMSLSIFETEESGLDFNCQVKVKAGKYLVKCINKLLQLTTDGDEGGVLMLMDLRRRLLQLEHSRKEVFQCYKALDDVVNTLNCKISYENI</sequence>
<dbReference type="OMA" id="FEPMAWG"/>